<gene>
    <name evidence="2" type="ORF">CF651_19070</name>
</gene>
<dbReference type="PROSITE" id="PS51782">
    <property type="entry name" value="LYSM"/>
    <property type="match status" value="1"/>
</dbReference>
<reference evidence="2 3" key="1">
    <citation type="submission" date="2017-07" db="EMBL/GenBank/DDBJ databases">
        <title>Genome sequencing and assembly of Paenibacillus rigui.</title>
        <authorList>
            <person name="Mayilraj S."/>
        </authorList>
    </citation>
    <scope>NUCLEOTIDE SEQUENCE [LARGE SCALE GENOMIC DNA]</scope>
    <source>
        <strain evidence="2 3">JCM 16352</strain>
    </source>
</reference>
<dbReference type="SUPFAM" id="SSF54106">
    <property type="entry name" value="LysM domain"/>
    <property type="match status" value="1"/>
</dbReference>
<dbReference type="Pfam" id="PF01476">
    <property type="entry name" value="LysM"/>
    <property type="match status" value="1"/>
</dbReference>
<dbReference type="InterPro" id="IPR036779">
    <property type="entry name" value="LysM_dom_sf"/>
</dbReference>
<evidence type="ECO:0000313" key="3">
    <source>
        <dbReference type="Proteomes" id="UP000215509"/>
    </source>
</evidence>
<dbReference type="RefSeq" id="WP_094016465.1">
    <property type="nucleotide sequence ID" value="NZ_NMQW01000027.1"/>
</dbReference>
<evidence type="ECO:0000313" key="2">
    <source>
        <dbReference type="EMBL" id="OXM84609.1"/>
    </source>
</evidence>
<dbReference type="EMBL" id="NMQW01000027">
    <property type="protein sequence ID" value="OXM84609.1"/>
    <property type="molecule type" value="Genomic_DNA"/>
</dbReference>
<comment type="caution">
    <text evidence="2">The sequence shown here is derived from an EMBL/GenBank/DDBJ whole genome shotgun (WGS) entry which is preliminary data.</text>
</comment>
<proteinExistence type="predicted"/>
<dbReference type="InterPro" id="IPR018392">
    <property type="entry name" value="LysM"/>
</dbReference>
<dbReference type="AlphaFoldDB" id="A0A229UNY2"/>
<feature type="domain" description="LysM" evidence="1">
    <location>
        <begin position="144"/>
        <end position="196"/>
    </location>
</feature>
<name>A0A229UNY2_9BACL</name>
<accession>A0A229UNY2</accession>
<organism evidence="2 3">
    <name type="scientific">Paenibacillus rigui</name>
    <dbReference type="NCBI Taxonomy" id="554312"/>
    <lineage>
        <taxon>Bacteria</taxon>
        <taxon>Bacillati</taxon>
        <taxon>Bacillota</taxon>
        <taxon>Bacilli</taxon>
        <taxon>Bacillales</taxon>
        <taxon>Paenibacillaceae</taxon>
        <taxon>Paenibacillus</taxon>
    </lineage>
</organism>
<dbReference type="CDD" id="cd00118">
    <property type="entry name" value="LysM"/>
    <property type="match status" value="1"/>
</dbReference>
<dbReference type="Proteomes" id="UP000215509">
    <property type="component" value="Unassembled WGS sequence"/>
</dbReference>
<protein>
    <recommendedName>
        <fullName evidence="1">LysM domain-containing protein</fullName>
    </recommendedName>
</protein>
<dbReference type="OrthoDB" id="9800780at2"/>
<dbReference type="Gene3D" id="3.10.350.10">
    <property type="entry name" value="LysM domain"/>
    <property type="match status" value="1"/>
</dbReference>
<sequence length="198" mass="22159">MRIALGDFEFRDFEKPNSILRGGEQMLAVRQFPGGNVSIQNMGPGYRPISWSGMFIGNDAYDRMMVVGLMRTAGAAVEFTTDKFSFPVVIKEFLPDYKSDLRIPFAITLIHIVDQRANSSLLIDAIDKAADSYESENPAESQGKTYVVQEGDSLWRIAMTQTESKDPNHWEQIYQDNADVLTDGPNVLSPGMELKINV</sequence>
<evidence type="ECO:0000259" key="1">
    <source>
        <dbReference type="PROSITE" id="PS51782"/>
    </source>
</evidence>
<keyword evidence="3" id="KW-1185">Reference proteome</keyword>